<comment type="caution">
    <text evidence="5">The sequence shown here is derived from an EMBL/GenBank/DDBJ whole genome shotgun (WGS) entry which is preliminary data.</text>
</comment>
<dbReference type="PANTHER" id="PTHR24153:SF8">
    <property type="entry name" value="FORKED, ISOFORM F"/>
    <property type="match status" value="1"/>
</dbReference>
<gene>
    <name evidence="5" type="ORF">ACHAXA_002836</name>
</gene>
<dbReference type="Proteomes" id="UP001530377">
    <property type="component" value="Unassembled WGS sequence"/>
</dbReference>
<keyword evidence="1" id="KW-0677">Repeat</keyword>
<sequence length="883" mass="100825">MSDQPMVRSGHDATKLSHSSDEVSCEHNPTRLFLLMNQQLWDSAQSWLYHTPLEARTWISSRFPNSDEYRWRNLPLHLACLHGPEPVPLQFIEALIEAFPEAARCRNHEGNMPIHLACECMDLGPRFRLEEEGILIALIRAFPECLCMKDGKERTPLEILNERSLGKSLAIINYMKTYARRDTVEDERQGREEVVNVSDENMNRDGIPSSRRVENIARPKNSGDRTMACKHNRVETRSQSRTTFVNSLKEQTQPDITEQSRHFFGGDESIDIEDDPNLDPALIPLESQMMFELQQQRDLVQSLLQQQKILVDSLGRPSDPIPIVSPLSTYPKAMVSPRNQSLHQLDAELSSMRNAHESMSLLLSSKTQREKEMQESLRKLEITHAQLKNEYADLKAEHSMTVAKLEEKSNEVAFMTSKQKAISYELALKPDAEERQSKDINLLRNELTKEKEARVLAVENLECLTERCADFEKNIEVSKKRNEELLRNNDRLSMENKEYRAQLAQKNKLLKEAKIKEATLLGLLSKMHDIPSSSSTENLKLLKIIQETKANESKMKSLLKKAKDALTISQKKNHNLQMQLDGQTIELQEFKATNFKQVEQSSELMENNECVVEALSAKNNTMREGALKAIEPVATLLKAIPRSNSSSFNCNSNSLMLKIDDAAPVEGASQNCMLDASQSLELLHPIVCDAMSFQRDSIERIQHLYQYFHDTLELIAQIPSIPHERFHFQPTLKILEETVISHVHIMETLDDLLETKASHKPKLLSLLNQEPRVARKCILCPTTNDRTKIKSLGQGATTSTMVGTKKFSLDQHLHNLERLSKTVAQLPRVNRIALDTKKKDLQLHLNKVDEITSVLEKALTILVQDARQLKAEHETFIWSKINE</sequence>
<evidence type="ECO:0000256" key="2">
    <source>
        <dbReference type="ARBA" id="ARBA00023043"/>
    </source>
</evidence>
<keyword evidence="6" id="KW-1185">Reference proteome</keyword>
<keyword evidence="2" id="KW-0040">ANK repeat</keyword>
<evidence type="ECO:0000256" key="4">
    <source>
        <dbReference type="SAM" id="MobiDB-lite"/>
    </source>
</evidence>
<name>A0ABD3RZQ2_9STRA</name>
<evidence type="ECO:0000313" key="6">
    <source>
        <dbReference type="Proteomes" id="UP001530377"/>
    </source>
</evidence>
<dbReference type="Gene3D" id="1.25.40.20">
    <property type="entry name" value="Ankyrin repeat-containing domain"/>
    <property type="match status" value="1"/>
</dbReference>
<dbReference type="InterPro" id="IPR052420">
    <property type="entry name" value="Espin/Espin-like"/>
</dbReference>
<protein>
    <submittedName>
        <fullName evidence="5">Uncharacterized protein</fullName>
    </submittedName>
</protein>
<feature type="compositionally biased region" description="Basic and acidic residues" evidence="4">
    <location>
        <begin position="9"/>
        <end position="23"/>
    </location>
</feature>
<dbReference type="InterPro" id="IPR036770">
    <property type="entry name" value="Ankyrin_rpt-contain_sf"/>
</dbReference>
<proteinExistence type="predicted"/>
<accession>A0ABD3RZQ2</accession>
<evidence type="ECO:0000256" key="1">
    <source>
        <dbReference type="ARBA" id="ARBA00022737"/>
    </source>
</evidence>
<dbReference type="EMBL" id="JALLPB020000096">
    <property type="protein sequence ID" value="KAL3817687.1"/>
    <property type="molecule type" value="Genomic_DNA"/>
</dbReference>
<organism evidence="5 6">
    <name type="scientific">Cyclostephanos tholiformis</name>
    <dbReference type="NCBI Taxonomy" id="382380"/>
    <lineage>
        <taxon>Eukaryota</taxon>
        <taxon>Sar</taxon>
        <taxon>Stramenopiles</taxon>
        <taxon>Ochrophyta</taxon>
        <taxon>Bacillariophyta</taxon>
        <taxon>Coscinodiscophyceae</taxon>
        <taxon>Thalassiosirophycidae</taxon>
        <taxon>Stephanodiscales</taxon>
        <taxon>Stephanodiscaceae</taxon>
        <taxon>Cyclostephanos</taxon>
    </lineage>
</organism>
<feature type="coiled-coil region" evidence="3">
    <location>
        <begin position="461"/>
        <end position="516"/>
    </location>
</feature>
<evidence type="ECO:0000256" key="3">
    <source>
        <dbReference type="SAM" id="Coils"/>
    </source>
</evidence>
<reference evidence="5 6" key="1">
    <citation type="submission" date="2024-10" db="EMBL/GenBank/DDBJ databases">
        <title>Updated reference genomes for cyclostephanoid diatoms.</title>
        <authorList>
            <person name="Roberts W.R."/>
            <person name="Alverson A.J."/>
        </authorList>
    </citation>
    <scope>NUCLEOTIDE SEQUENCE [LARGE SCALE GENOMIC DNA]</scope>
    <source>
        <strain evidence="5 6">AJA228-03</strain>
    </source>
</reference>
<feature type="coiled-coil region" evidence="3">
    <location>
        <begin position="370"/>
        <end position="397"/>
    </location>
</feature>
<feature type="region of interest" description="Disordered" evidence="4">
    <location>
        <begin position="1"/>
        <end position="23"/>
    </location>
</feature>
<dbReference type="PANTHER" id="PTHR24153">
    <property type="entry name" value="ESPIN"/>
    <property type="match status" value="1"/>
</dbReference>
<dbReference type="AlphaFoldDB" id="A0ABD3RZQ2"/>
<evidence type="ECO:0000313" key="5">
    <source>
        <dbReference type="EMBL" id="KAL3817687.1"/>
    </source>
</evidence>
<keyword evidence="3" id="KW-0175">Coiled coil</keyword>